<evidence type="ECO:0000313" key="1">
    <source>
        <dbReference type="EMBL" id="SEI17853.1"/>
    </source>
</evidence>
<dbReference type="Proteomes" id="UP000182272">
    <property type="component" value="Chromosome I"/>
</dbReference>
<protein>
    <submittedName>
        <fullName evidence="1">Uncharacterized protein</fullName>
    </submittedName>
</protein>
<name>A0A1H6NUL2_9PSED</name>
<sequence>MSQNLTIEDYIAQTQQYREKYFSPYSSTRPTLGDFLAMSYNEQVMAIRNRLSLSPASDQLQSDFAAWAIREQHTIDNFNEKNRPFQGSWWEGGAIIASETYTVATIGDSLPFLVLGMQESFLNGASRVCGYIESVDDQKRWCYLFNCIDYDENGQSIDSFLKDGIAAIGKVSSEFTHWHAASVNGTAVSKDLDGVAFLRKGTCRAVLVRTIDYVNPQTIAISGYRHNFSIIDSANFDQSHQY</sequence>
<dbReference type="EMBL" id="LT629972">
    <property type="protein sequence ID" value="SEI17853.1"/>
    <property type="molecule type" value="Genomic_DNA"/>
</dbReference>
<gene>
    <name evidence="1" type="ORF">SAMN05216581_3471</name>
</gene>
<reference evidence="1 2" key="1">
    <citation type="submission" date="2016-10" db="EMBL/GenBank/DDBJ databases">
        <authorList>
            <person name="de Groot N.N."/>
        </authorList>
    </citation>
    <scope>NUCLEOTIDE SEQUENCE [LARGE SCALE GENOMIC DNA]</scope>
    <source>
        <strain evidence="1 2">LMG 2158</strain>
    </source>
</reference>
<proteinExistence type="predicted"/>
<dbReference type="RefSeq" id="WP_019362938.1">
    <property type="nucleotide sequence ID" value="NZ_LT629972.1"/>
</dbReference>
<dbReference type="AlphaFoldDB" id="A0A1H6NUL2"/>
<organism evidence="1 2">
    <name type="scientific">Pseudomonas asplenii</name>
    <dbReference type="NCBI Taxonomy" id="53407"/>
    <lineage>
        <taxon>Bacteria</taxon>
        <taxon>Pseudomonadati</taxon>
        <taxon>Pseudomonadota</taxon>
        <taxon>Gammaproteobacteria</taxon>
        <taxon>Pseudomonadales</taxon>
        <taxon>Pseudomonadaceae</taxon>
        <taxon>Pseudomonas</taxon>
    </lineage>
</organism>
<accession>A0A1H6NUL2</accession>
<evidence type="ECO:0000313" key="2">
    <source>
        <dbReference type="Proteomes" id="UP000182272"/>
    </source>
</evidence>